<dbReference type="GO" id="GO:0005886">
    <property type="term" value="C:plasma membrane"/>
    <property type="evidence" value="ECO:0007669"/>
    <property type="project" value="TreeGrafter"/>
</dbReference>
<dbReference type="Ensembl" id="ENSPRET00000018640.1">
    <property type="protein sequence ID" value="ENSPREP00000018439.1"/>
    <property type="gene ID" value="ENSPREG00000012491.1"/>
</dbReference>
<dbReference type="InterPro" id="IPR007593">
    <property type="entry name" value="CD225/Dispanin_fam"/>
</dbReference>
<keyword evidence="5 6" id="KW-0472">Membrane</keyword>
<evidence type="ECO:0000256" key="4">
    <source>
        <dbReference type="ARBA" id="ARBA00022989"/>
    </source>
</evidence>
<evidence type="ECO:0000313" key="7">
    <source>
        <dbReference type="Ensembl" id="ENSPREP00000018439.1"/>
    </source>
</evidence>
<dbReference type="AlphaFoldDB" id="A0A3P9P9D6"/>
<accession>A0A3P9P9D6</accession>
<evidence type="ECO:0000256" key="3">
    <source>
        <dbReference type="ARBA" id="ARBA00022692"/>
    </source>
</evidence>
<dbReference type="STRING" id="8081.ENSPREP00000018439"/>
<comment type="similarity">
    <text evidence="2">Belongs to the CD225/Dispanin family.</text>
</comment>
<protein>
    <submittedName>
        <fullName evidence="7">Uncharacterized protein</fullName>
    </submittedName>
</protein>
<proteinExistence type="inferred from homology"/>
<organism evidence="7 8">
    <name type="scientific">Poecilia reticulata</name>
    <name type="common">Guppy</name>
    <name type="synonym">Acanthophacelus reticulatus</name>
    <dbReference type="NCBI Taxonomy" id="8081"/>
    <lineage>
        <taxon>Eukaryota</taxon>
        <taxon>Metazoa</taxon>
        <taxon>Chordata</taxon>
        <taxon>Craniata</taxon>
        <taxon>Vertebrata</taxon>
        <taxon>Euteleostomi</taxon>
        <taxon>Actinopterygii</taxon>
        <taxon>Neopterygii</taxon>
        <taxon>Teleostei</taxon>
        <taxon>Neoteleostei</taxon>
        <taxon>Acanthomorphata</taxon>
        <taxon>Ovalentaria</taxon>
        <taxon>Atherinomorphae</taxon>
        <taxon>Cyprinodontiformes</taxon>
        <taxon>Poeciliidae</taxon>
        <taxon>Poeciliinae</taxon>
        <taxon>Poecilia</taxon>
    </lineage>
</organism>
<evidence type="ECO:0000256" key="1">
    <source>
        <dbReference type="ARBA" id="ARBA00004370"/>
    </source>
</evidence>
<dbReference type="GeneTree" id="ENSGT00940000177257"/>
<name>A0A3P9P9D6_POERE</name>
<evidence type="ECO:0000313" key="8">
    <source>
        <dbReference type="Proteomes" id="UP000242638"/>
    </source>
</evidence>
<dbReference type="PANTHER" id="PTHR13999">
    <property type="entry name" value="INTERFERON INDUCIBLE TRANSMEMBRANE PROTEIN"/>
    <property type="match status" value="1"/>
</dbReference>
<dbReference type="Pfam" id="PF04505">
    <property type="entry name" value="CD225"/>
    <property type="match status" value="1"/>
</dbReference>
<keyword evidence="8" id="KW-1185">Reference proteome</keyword>
<evidence type="ECO:0000256" key="6">
    <source>
        <dbReference type="SAM" id="Phobius"/>
    </source>
</evidence>
<sequence length="113" mass="12477">MNPGYSSAPYPAETVALQNWRHEASPGQPGGPTGVQHTIVNVPTEPPADYLVWSLWNFVYGNFCCLGLAALICSVKVRKRLISTSLVVLTPPNIHMYKHTNACFRNVLKCTIH</sequence>
<reference evidence="7" key="2">
    <citation type="submission" date="2025-08" db="UniProtKB">
        <authorList>
            <consortium name="Ensembl"/>
        </authorList>
    </citation>
    <scope>IDENTIFICATION</scope>
    <source>
        <strain evidence="7">Guanapo</strain>
    </source>
</reference>
<reference evidence="7" key="3">
    <citation type="submission" date="2025-09" db="UniProtKB">
        <authorList>
            <consortium name="Ensembl"/>
        </authorList>
    </citation>
    <scope>IDENTIFICATION</scope>
    <source>
        <strain evidence="7">Guanapo</strain>
    </source>
</reference>
<keyword evidence="3 6" id="KW-0812">Transmembrane</keyword>
<evidence type="ECO:0000256" key="2">
    <source>
        <dbReference type="ARBA" id="ARBA00006843"/>
    </source>
</evidence>
<reference evidence="8" key="1">
    <citation type="submission" date="2013-11" db="EMBL/GenBank/DDBJ databases">
        <title>The genomic landscape of the Guanapo guppy.</title>
        <authorList>
            <person name="Kuenstner A."/>
            <person name="Dreyer C."/>
        </authorList>
    </citation>
    <scope>NUCLEOTIDE SEQUENCE</scope>
    <source>
        <strain evidence="8">Guanapo</strain>
    </source>
</reference>
<comment type="subcellular location">
    <subcellularLocation>
        <location evidence="1">Membrane</location>
    </subcellularLocation>
</comment>
<dbReference type="Proteomes" id="UP000242638">
    <property type="component" value="Unassembled WGS sequence"/>
</dbReference>
<keyword evidence="4 6" id="KW-1133">Transmembrane helix</keyword>
<dbReference type="Bgee" id="ENSPREG00000012491">
    <property type="expression patterns" value="Expressed in caudal fin and 1 other cell type or tissue"/>
</dbReference>
<evidence type="ECO:0000256" key="5">
    <source>
        <dbReference type="ARBA" id="ARBA00023136"/>
    </source>
</evidence>
<dbReference type="InterPro" id="IPR051517">
    <property type="entry name" value="IFITM_antiviral_protein"/>
</dbReference>
<feature type="transmembrane region" description="Helical" evidence="6">
    <location>
        <begin position="50"/>
        <end position="73"/>
    </location>
</feature>